<gene>
    <name evidence="3" type="ORF">E6Q11_02855</name>
</gene>
<keyword evidence="2" id="KW-1133">Transmembrane helix</keyword>
<dbReference type="EMBL" id="SSDS01000047">
    <property type="protein sequence ID" value="TXG77377.1"/>
    <property type="molecule type" value="Genomic_DNA"/>
</dbReference>
<sequence>MDGTETVTTLKGLASLGSGVAITAMVMWVLVQHVLPFFERAINNTLRVHQDSLNAIIKSYDNFMEKVVANMEKGLNSLAEDIRELRRELRQDLHDRASEKKGEK</sequence>
<feature type="transmembrane region" description="Helical" evidence="2">
    <location>
        <begin position="12"/>
        <end position="31"/>
    </location>
</feature>
<comment type="caution">
    <text evidence="3">The sequence shown here is derived from an EMBL/GenBank/DDBJ whole genome shotgun (WGS) entry which is preliminary data.</text>
</comment>
<name>A0A5C7J768_9BACT</name>
<keyword evidence="1" id="KW-0175">Coiled coil</keyword>
<dbReference type="AlphaFoldDB" id="A0A5C7J768"/>
<evidence type="ECO:0000313" key="3">
    <source>
        <dbReference type="EMBL" id="TXG77377.1"/>
    </source>
</evidence>
<evidence type="ECO:0000256" key="1">
    <source>
        <dbReference type="SAM" id="Coils"/>
    </source>
</evidence>
<dbReference type="Proteomes" id="UP000321026">
    <property type="component" value="Unassembled WGS sequence"/>
</dbReference>
<feature type="coiled-coil region" evidence="1">
    <location>
        <begin position="68"/>
        <end position="95"/>
    </location>
</feature>
<keyword evidence="2" id="KW-0812">Transmembrane</keyword>
<proteinExistence type="predicted"/>
<organism evidence="3 4">
    <name type="scientific">Candidatus Dojkabacteria bacterium</name>
    <dbReference type="NCBI Taxonomy" id="2099670"/>
    <lineage>
        <taxon>Bacteria</taxon>
        <taxon>Candidatus Dojkabacteria</taxon>
    </lineage>
</organism>
<keyword evidence="2" id="KW-0472">Membrane</keyword>
<protein>
    <submittedName>
        <fullName evidence="3">Uncharacterized protein</fullName>
    </submittedName>
</protein>
<accession>A0A5C7J768</accession>
<reference evidence="3 4" key="1">
    <citation type="submission" date="2018-09" db="EMBL/GenBank/DDBJ databases">
        <title>Metagenome Assembled Genomes from an Advanced Water Purification Facility.</title>
        <authorList>
            <person name="Stamps B.W."/>
            <person name="Spear J.R."/>
        </authorList>
    </citation>
    <scope>NUCLEOTIDE SEQUENCE [LARGE SCALE GENOMIC DNA]</scope>
    <source>
        <strain evidence="3">Bin_63_2</strain>
    </source>
</reference>
<evidence type="ECO:0000256" key="2">
    <source>
        <dbReference type="SAM" id="Phobius"/>
    </source>
</evidence>
<evidence type="ECO:0000313" key="4">
    <source>
        <dbReference type="Proteomes" id="UP000321026"/>
    </source>
</evidence>